<name>A0A9W8PDE3_9HYPO</name>
<keyword evidence="1" id="KW-0479">Metal-binding</keyword>
<dbReference type="InterPro" id="IPR012334">
    <property type="entry name" value="Pectin_lyas_fold"/>
</dbReference>
<feature type="region of interest" description="Disordered" evidence="3">
    <location>
        <begin position="364"/>
        <end position="396"/>
    </location>
</feature>
<evidence type="ECO:0000313" key="5">
    <source>
        <dbReference type="EMBL" id="KAJ4003088.1"/>
    </source>
</evidence>
<gene>
    <name evidence="5" type="ORF">NW766_012406</name>
</gene>
<evidence type="ECO:0008006" key="7">
    <source>
        <dbReference type="Google" id="ProtNLM"/>
    </source>
</evidence>
<evidence type="ECO:0000256" key="2">
    <source>
        <dbReference type="ARBA" id="ARBA00023180"/>
    </source>
</evidence>
<evidence type="ECO:0000256" key="3">
    <source>
        <dbReference type="SAM" id="MobiDB-lite"/>
    </source>
</evidence>
<dbReference type="InterPro" id="IPR011050">
    <property type="entry name" value="Pectin_lyase_fold/virulence"/>
</dbReference>
<accession>A0A9W8PDE3</accession>
<keyword evidence="6" id="KW-1185">Reference proteome</keyword>
<evidence type="ECO:0000313" key="6">
    <source>
        <dbReference type="Proteomes" id="UP001152130"/>
    </source>
</evidence>
<dbReference type="InterPro" id="IPR052063">
    <property type="entry name" value="Polysaccharide_Lyase_1"/>
</dbReference>
<dbReference type="EMBL" id="JAPDHF010000028">
    <property type="protein sequence ID" value="KAJ4003088.1"/>
    <property type="molecule type" value="Genomic_DNA"/>
</dbReference>
<comment type="caution">
    <text evidence="5">The sequence shown here is derived from an EMBL/GenBank/DDBJ whole genome shotgun (WGS) entry which is preliminary data.</text>
</comment>
<keyword evidence="2" id="KW-0325">Glycoprotein</keyword>
<dbReference type="SUPFAM" id="SSF51126">
    <property type="entry name" value="Pectin lyase-like"/>
    <property type="match status" value="1"/>
</dbReference>
<reference evidence="5" key="1">
    <citation type="submission" date="2022-10" db="EMBL/GenBank/DDBJ databases">
        <title>Fusarium specimens isolated from Avocado Roots.</title>
        <authorList>
            <person name="Stajich J."/>
            <person name="Roper C."/>
            <person name="Heimlech-Rivalta G."/>
        </authorList>
    </citation>
    <scope>NUCLEOTIDE SEQUENCE</scope>
    <source>
        <strain evidence="5">CF00143</strain>
    </source>
</reference>
<proteinExistence type="predicted"/>
<dbReference type="AlphaFoldDB" id="A0A9W8PDE3"/>
<evidence type="ECO:0000256" key="4">
    <source>
        <dbReference type="SAM" id="SignalP"/>
    </source>
</evidence>
<sequence>MKFTTLLALAAIPATQAAQLAFPGAEGFGRNAIGGRQGGVYKVTNLNDKGEGSLRDAVSQPNRIVVFDVGGIIKISERIVVSKNIYIAGQTAPGGGIVVYGNGWSLSNANDAILRYITIRMGRGGTSGKDAIGIADGKNIILDHVSVSWGRDETFSINGDVSNVTIQDSIIAQGLVSHSCGGLMQTDGGVSLFRNLYIDNKTRNPKVKGVNDFQNNVIYNWGGGGGYIAGGSEADSYVNIVNNYFISGPETSVTAFTRGNKYFHAYVKDNFYDSNRNGELDGAALCQKTTCYSDMDLVDTPYEYPAPAKTLTAEQAVDAVLTGVGNSLHRDSVDTSLIAEVKSYGKTGKLISNENDIGGVGEVASGTAPKDSDGDGIPDEWETANGLNPKDASDGMKIASNGYANLENYVNSLVE</sequence>
<dbReference type="GO" id="GO:0046872">
    <property type="term" value="F:metal ion binding"/>
    <property type="evidence" value="ECO:0007669"/>
    <property type="project" value="UniProtKB-KW"/>
</dbReference>
<dbReference type="OrthoDB" id="302705at2759"/>
<protein>
    <recommendedName>
        <fullName evidence="7">Pectate lyase C</fullName>
    </recommendedName>
</protein>
<keyword evidence="4" id="KW-0732">Signal</keyword>
<dbReference type="Proteomes" id="UP001152130">
    <property type="component" value="Unassembled WGS sequence"/>
</dbReference>
<feature type="chain" id="PRO_5040900344" description="Pectate lyase C" evidence="4">
    <location>
        <begin position="18"/>
        <end position="415"/>
    </location>
</feature>
<dbReference type="PANTHER" id="PTHR42970">
    <property type="entry name" value="PECTATE LYASE C-RELATED"/>
    <property type="match status" value="1"/>
</dbReference>
<dbReference type="Gene3D" id="2.160.20.10">
    <property type="entry name" value="Single-stranded right-handed beta-helix, Pectin lyase-like"/>
    <property type="match status" value="1"/>
</dbReference>
<organism evidence="5 6">
    <name type="scientific">Fusarium irregulare</name>
    <dbReference type="NCBI Taxonomy" id="2494466"/>
    <lineage>
        <taxon>Eukaryota</taxon>
        <taxon>Fungi</taxon>
        <taxon>Dikarya</taxon>
        <taxon>Ascomycota</taxon>
        <taxon>Pezizomycotina</taxon>
        <taxon>Sordariomycetes</taxon>
        <taxon>Hypocreomycetidae</taxon>
        <taxon>Hypocreales</taxon>
        <taxon>Nectriaceae</taxon>
        <taxon>Fusarium</taxon>
        <taxon>Fusarium incarnatum-equiseti species complex</taxon>
    </lineage>
</organism>
<evidence type="ECO:0000256" key="1">
    <source>
        <dbReference type="ARBA" id="ARBA00022723"/>
    </source>
</evidence>
<dbReference type="PANTHER" id="PTHR42970:SF1">
    <property type="entry name" value="PECTATE LYASE C-RELATED"/>
    <property type="match status" value="1"/>
</dbReference>
<feature type="signal peptide" evidence="4">
    <location>
        <begin position="1"/>
        <end position="17"/>
    </location>
</feature>